<gene>
    <name evidence="1" type="ORF">Pmar_PMAR008496</name>
</gene>
<dbReference type="Proteomes" id="UP000007800">
    <property type="component" value="Unassembled WGS sequence"/>
</dbReference>
<dbReference type="Gene3D" id="1.10.287.110">
    <property type="entry name" value="DnaJ domain"/>
    <property type="match status" value="1"/>
</dbReference>
<keyword evidence="2" id="KW-1185">Reference proteome</keyword>
<dbReference type="EMBL" id="GG680859">
    <property type="protein sequence ID" value="EER06116.1"/>
    <property type="molecule type" value="Genomic_DNA"/>
</dbReference>
<dbReference type="InterPro" id="IPR036869">
    <property type="entry name" value="J_dom_sf"/>
</dbReference>
<dbReference type="SUPFAM" id="SSF46565">
    <property type="entry name" value="Chaperone J-domain"/>
    <property type="match status" value="1"/>
</dbReference>
<name>C5LAX7_PERM5</name>
<protein>
    <recommendedName>
        <fullName evidence="3">J domain-containing protein</fullName>
    </recommendedName>
</protein>
<dbReference type="GeneID" id="9064904"/>
<evidence type="ECO:0000313" key="2">
    <source>
        <dbReference type="Proteomes" id="UP000007800"/>
    </source>
</evidence>
<organism evidence="2">
    <name type="scientific">Perkinsus marinus (strain ATCC 50983 / TXsc)</name>
    <dbReference type="NCBI Taxonomy" id="423536"/>
    <lineage>
        <taxon>Eukaryota</taxon>
        <taxon>Sar</taxon>
        <taxon>Alveolata</taxon>
        <taxon>Perkinsozoa</taxon>
        <taxon>Perkinsea</taxon>
        <taxon>Perkinsida</taxon>
        <taxon>Perkinsidae</taxon>
        <taxon>Perkinsus</taxon>
    </lineage>
</organism>
<dbReference type="InParanoid" id="C5LAX7"/>
<evidence type="ECO:0008006" key="3">
    <source>
        <dbReference type="Google" id="ProtNLM"/>
    </source>
</evidence>
<dbReference type="AlphaFoldDB" id="C5LAX7"/>
<feature type="non-terminal residue" evidence="1">
    <location>
        <position position="1"/>
    </location>
</feature>
<accession>C5LAX7</accession>
<sequence length="52" mass="6020">ADVKKRWAKLILTLHPDKVPFNWKGDKREAVQKVNEAKKKVIIIIIMVVVVL</sequence>
<reference evidence="1 2" key="1">
    <citation type="submission" date="2008-07" db="EMBL/GenBank/DDBJ databases">
        <authorList>
            <person name="El-Sayed N."/>
            <person name="Caler E."/>
            <person name="Inman J."/>
            <person name="Amedeo P."/>
            <person name="Hass B."/>
            <person name="Wortman J."/>
        </authorList>
    </citation>
    <scope>NUCLEOTIDE SEQUENCE [LARGE SCALE GENOMIC DNA]</scope>
    <source>
        <strain evidence="2">ATCC 50983 / TXsc</strain>
    </source>
</reference>
<dbReference type="RefSeq" id="XP_002774300.1">
    <property type="nucleotide sequence ID" value="XM_002774254.1"/>
</dbReference>
<proteinExistence type="predicted"/>
<evidence type="ECO:0000313" key="1">
    <source>
        <dbReference type="EMBL" id="EER06116.1"/>
    </source>
</evidence>